<accession>A0AAU7T686</accession>
<dbReference type="EMBL" id="CP158165">
    <property type="protein sequence ID" value="XBV22164.1"/>
    <property type="molecule type" value="Genomic_DNA"/>
</dbReference>
<dbReference type="InterPro" id="IPR011006">
    <property type="entry name" value="CheY-like_superfamily"/>
</dbReference>
<protein>
    <submittedName>
        <fullName evidence="6">GAF and ANTAR domain-containing protein</fullName>
    </submittedName>
</protein>
<dbReference type="AlphaFoldDB" id="A0AAU7T686"/>
<dbReference type="SUPFAM" id="SSF52172">
    <property type="entry name" value="CheY-like"/>
    <property type="match status" value="1"/>
</dbReference>
<organism evidence="6">
    <name type="scientific">Kribbella sp. HUAS MG21</name>
    <dbReference type="NCBI Taxonomy" id="3160966"/>
    <lineage>
        <taxon>Bacteria</taxon>
        <taxon>Bacillati</taxon>
        <taxon>Actinomycetota</taxon>
        <taxon>Actinomycetes</taxon>
        <taxon>Propionibacteriales</taxon>
        <taxon>Kribbellaceae</taxon>
        <taxon>Kribbella</taxon>
    </lineage>
</organism>
<sequence length="228" mass="24429">MELSEVTDLMSTVAESLRAPVNPDEGLAQITASAADTISGVRHASISVTTKDGSIRTLAPTSSLAVAADELQYELGEGPCVRAALGEPVVRVDDIATDTRWPLYGPKAAALGLRAQLSFQFRADPDVRGALNLYADEPDVFDADAQFIAAMFADWTAVLLGWHKQEVSLSEALETRNLIGTAIGILMERYKLDHDRAFAFLVRLSSSGNVKLRDIAAGVVADARKNAE</sequence>
<evidence type="ECO:0000259" key="5">
    <source>
        <dbReference type="PROSITE" id="PS50921"/>
    </source>
</evidence>
<dbReference type="Gene3D" id="3.30.450.40">
    <property type="match status" value="1"/>
</dbReference>
<keyword evidence="3" id="KW-0805">Transcription regulation</keyword>
<dbReference type="SMART" id="SM01012">
    <property type="entry name" value="ANTAR"/>
    <property type="match status" value="1"/>
</dbReference>
<dbReference type="InterPro" id="IPR005561">
    <property type="entry name" value="ANTAR"/>
</dbReference>
<keyword evidence="2" id="KW-0418">Kinase</keyword>
<name>A0AAU7T686_9ACTN</name>
<gene>
    <name evidence="6" type="ORF">ABN611_26815</name>
</gene>
<evidence type="ECO:0000256" key="1">
    <source>
        <dbReference type="ARBA" id="ARBA00022679"/>
    </source>
</evidence>
<reference evidence="6" key="1">
    <citation type="submission" date="2024-06" db="EMBL/GenBank/DDBJ databases">
        <title>Kribbella sp. strain HUAS MG21 genome sequences.</title>
        <authorList>
            <person name="Mo P."/>
        </authorList>
    </citation>
    <scope>NUCLEOTIDE SEQUENCE</scope>
    <source>
        <strain evidence="6">HUAS MG21</strain>
    </source>
</reference>
<proteinExistence type="predicted"/>
<dbReference type="GO" id="GO:0003723">
    <property type="term" value="F:RNA binding"/>
    <property type="evidence" value="ECO:0007669"/>
    <property type="project" value="InterPro"/>
</dbReference>
<dbReference type="Pfam" id="PF13185">
    <property type="entry name" value="GAF_2"/>
    <property type="match status" value="1"/>
</dbReference>
<evidence type="ECO:0000256" key="3">
    <source>
        <dbReference type="ARBA" id="ARBA00023015"/>
    </source>
</evidence>
<dbReference type="Pfam" id="PF03861">
    <property type="entry name" value="ANTAR"/>
    <property type="match status" value="1"/>
</dbReference>
<dbReference type="InterPro" id="IPR036388">
    <property type="entry name" value="WH-like_DNA-bd_sf"/>
</dbReference>
<dbReference type="InterPro" id="IPR003018">
    <property type="entry name" value="GAF"/>
</dbReference>
<dbReference type="SUPFAM" id="SSF55781">
    <property type="entry name" value="GAF domain-like"/>
    <property type="match status" value="1"/>
</dbReference>
<evidence type="ECO:0000313" key="6">
    <source>
        <dbReference type="EMBL" id="XBV22164.1"/>
    </source>
</evidence>
<dbReference type="InterPro" id="IPR012074">
    <property type="entry name" value="GAF_ANTAR"/>
</dbReference>
<dbReference type="PROSITE" id="PS50921">
    <property type="entry name" value="ANTAR"/>
    <property type="match status" value="1"/>
</dbReference>
<evidence type="ECO:0000256" key="2">
    <source>
        <dbReference type="ARBA" id="ARBA00022777"/>
    </source>
</evidence>
<evidence type="ECO:0000256" key="4">
    <source>
        <dbReference type="ARBA" id="ARBA00023163"/>
    </source>
</evidence>
<dbReference type="PIRSF" id="PIRSF036625">
    <property type="entry name" value="GAF_ANTAR"/>
    <property type="match status" value="1"/>
</dbReference>
<dbReference type="RefSeq" id="WP_350275010.1">
    <property type="nucleotide sequence ID" value="NZ_CP158165.1"/>
</dbReference>
<dbReference type="Gene3D" id="1.10.10.10">
    <property type="entry name" value="Winged helix-like DNA-binding domain superfamily/Winged helix DNA-binding domain"/>
    <property type="match status" value="1"/>
</dbReference>
<keyword evidence="4" id="KW-0804">Transcription</keyword>
<keyword evidence="1" id="KW-0808">Transferase</keyword>
<dbReference type="InterPro" id="IPR029016">
    <property type="entry name" value="GAF-like_dom_sf"/>
</dbReference>
<feature type="domain" description="ANTAR" evidence="5">
    <location>
        <begin position="159"/>
        <end position="220"/>
    </location>
</feature>
<dbReference type="GO" id="GO:0016301">
    <property type="term" value="F:kinase activity"/>
    <property type="evidence" value="ECO:0007669"/>
    <property type="project" value="UniProtKB-KW"/>
</dbReference>